<gene>
    <name evidence="2" type="ORF">P0082_03490</name>
</gene>
<name>A0ABY8MIU7_9SPIO</name>
<sequence length="152" mass="16848">MKKKTVFIVGAVVLLSSLALSAASFVMMYKMNYEDDITKVVYHVSEPDRVQFALNNVKNHILGVEDSTKLKVVFVVHGPALKEFHSGNVKSEVSAIVRELEAHSVGFEACMNTMNAQKISTEELLSGFVRIDEGGVVRLAELQKQGYAYIRP</sequence>
<dbReference type="Pfam" id="PF02635">
    <property type="entry name" value="DsrE"/>
    <property type="match status" value="1"/>
</dbReference>
<feature type="chain" id="PRO_5046644587" evidence="1">
    <location>
        <begin position="23"/>
        <end position="152"/>
    </location>
</feature>
<dbReference type="PANTHER" id="PTHR37691:SF1">
    <property type="entry name" value="BLR3518 PROTEIN"/>
    <property type="match status" value="1"/>
</dbReference>
<organism evidence="2 3">
    <name type="scientific">Candidatus Haliotispira prima</name>
    <dbReference type="NCBI Taxonomy" id="3034016"/>
    <lineage>
        <taxon>Bacteria</taxon>
        <taxon>Pseudomonadati</taxon>
        <taxon>Spirochaetota</taxon>
        <taxon>Spirochaetia</taxon>
        <taxon>Spirochaetales</taxon>
        <taxon>Spirochaetaceae</taxon>
        <taxon>Candidatus Haliotispira</taxon>
    </lineage>
</organism>
<dbReference type="RefSeq" id="WP_326928134.1">
    <property type="nucleotide sequence ID" value="NZ_CP123443.1"/>
</dbReference>
<feature type="signal peptide" evidence="1">
    <location>
        <begin position="1"/>
        <end position="22"/>
    </location>
</feature>
<keyword evidence="3" id="KW-1185">Reference proteome</keyword>
<proteinExistence type="predicted"/>
<evidence type="ECO:0000313" key="3">
    <source>
        <dbReference type="Proteomes" id="UP001228690"/>
    </source>
</evidence>
<protein>
    <submittedName>
        <fullName evidence="2">DsrE family protein</fullName>
    </submittedName>
</protein>
<dbReference type="EMBL" id="CP123443">
    <property type="protein sequence ID" value="WGK69935.1"/>
    <property type="molecule type" value="Genomic_DNA"/>
</dbReference>
<dbReference type="Gene3D" id="3.40.1260.10">
    <property type="entry name" value="DsrEFH-like"/>
    <property type="match status" value="1"/>
</dbReference>
<reference evidence="2 3" key="1">
    <citation type="submission" date="2023-04" db="EMBL/GenBank/DDBJ databases">
        <title>Spirochaete genome identified in red abalone sample constitutes a novel genus.</title>
        <authorList>
            <person name="Sharma S.P."/>
            <person name="Purcell C.M."/>
            <person name="Hyde J.R."/>
            <person name="Severin A.J."/>
        </authorList>
    </citation>
    <scope>NUCLEOTIDE SEQUENCE [LARGE SCALE GENOMIC DNA]</scope>
    <source>
        <strain evidence="2 3">SP-2023</strain>
    </source>
</reference>
<dbReference type="PANTHER" id="PTHR37691">
    <property type="entry name" value="BLR3518 PROTEIN"/>
    <property type="match status" value="1"/>
</dbReference>
<evidence type="ECO:0000256" key="1">
    <source>
        <dbReference type="SAM" id="SignalP"/>
    </source>
</evidence>
<evidence type="ECO:0000313" key="2">
    <source>
        <dbReference type="EMBL" id="WGK69935.1"/>
    </source>
</evidence>
<dbReference type="InterPro" id="IPR003787">
    <property type="entry name" value="Sulphur_relay_DsrE/F-like"/>
</dbReference>
<keyword evidence="1" id="KW-0732">Signal</keyword>
<accession>A0ABY8MIU7</accession>
<dbReference type="InterPro" id="IPR027396">
    <property type="entry name" value="DsrEFH-like"/>
</dbReference>
<dbReference type="Proteomes" id="UP001228690">
    <property type="component" value="Chromosome"/>
</dbReference>
<dbReference type="SUPFAM" id="SSF75169">
    <property type="entry name" value="DsrEFH-like"/>
    <property type="match status" value="1"/>
</dbReference>